<dbReference type="EMBL" id="MU006754">
    <property type="protein sequence ID" value="KAF2621506.1"/>
    <property type="molecule type" value="Genomic_DNA"/>
</dbReference>
<keyword evidence="2" id="KW-1185">Reference proteome</keyword>
<evidence type="ECO:0000313" key="1">
    <source>
        <dbReference type="EMBL" id="KAF2621506.1"/>
    </source>
</evidence>
<evidence type="ECO:0000313" key="2">
    <source>
        <dbReference type="Proteomes" id="UP000799754"/>
    </source>
</evidence>
<reference evidence="1" key="1">
    <citation type="journal article" date="2020" name="Stud. Mycol.">
        <title>101 Dothideomycetes genomes: a test case for predicting lifestyles and emergence of pathogens.</title>
        <authorList>
            <person name="Haridas S."/>
            <person name="Albert R."/>
            <person name="Binder M."/>
            <person name="Bloem J."/>
            <person name="Labutti K."/>
            <person name="Salamov A."/>
            <person name="Andreopoulos B."/>
            <person name="Baker S."/>
            <person name="Barry K."/>
            <person name="Bills G."/>
            <person name="Bluhm B."/>
            <person name="Cannon C."/>
            <person name="Castanera R."/>
            <person name="Culley D."/>
            <person name="Daum C."/>
            <person name="Ezra D."/>
            <person name="Gonzalez J."/>
            <person name="Henrissat B."/>
            <person name="Kuo A."/>
            <person name="Liang C."/>
            <person name="Lipzen A."/>
            <person name="Lutzoni F."/>
            <person name="Magnuson J."/>
            <person name="Mondo S."/>
            <person name="Nolan M."/>
            <person name="Ohm R."/>
            <person name="Pangilinan J."/>
            <person name="Park H.-J."/>
            <person name="Ramirez L."/>
            <person name="Alfaro M."/>
            <person name="Sun H."/>
            <person name="Tritt A."/>
            <person name="Yoshinaga Y."/>
            <person name="Zwiers L.-H."/>
            <person name="Turgeon B."/>
            <person name="Goodwin S."/>
            <person name="Spatafora J."/>
            <person name="Crous P."/>
            <person name="Grigoriev I."/>
        </authorList>
    </citation>
    <scope>NUCLEOTIDE SEQUENCE</scope>
    <source>
        <strain evidence="1">CBS 525.71</strain>
    </source>
</reference>
<accession>A0ACB6RHZ7</accession>
<protein>
    <submittedName>
        <fullName evidence="1">Uncharacterized protein</fullName>
    </submittedName>
</protein>
<sequence>MPNESLRRNSSAMDAYKKQDSLDTRPATQIKEEQTSSDESQIKSSAKTRRRRASVACTSCRDRRIRCVVPSGKKACIQCERSSTSCIIKDDDERRRPISRAYVYSLVERVALLERLLEDQGLTVPPANHPPETRHRSRRSKDTSTVDNTSLYSSTPQESSISDDHTASLPYSSDDQIKDEHQTPNINKRSSVLFDVDYESGHMSKRMGQNSFIAPVYLRAESARQYSTGSVTNRKRPCKLDQLAKIPLSDQASLWSTKFDYSSDQATIQPGPQDTNIECRAYSAWGHGAFDLHGYNNHTLTVQYGEVLHTGHQYNAPSPPRGVITNLDFMPLNTSGWFE</sequence>
<dbReference type="Proteomes" id="UP000799754">
    <property type="component" value="Unassembled WGS sequence"/>
</dbReference>
<proteinExistence type="predicted"/>
<organism evidence="1 2">
    <name type="scientific">Macroventuria anomochaeta</name>
    <dbReference type="NCBI Taxonomy" id="301207"/>
    <lineage>
        <taxon>Eukaryota</taxon>
        <taxon>Fungi</taxon>
        <taxon>Dikarya</taxon>
        <taxon>Ascomycota</taxon>
        <taxon>Pezizomycotina</taxon>
        <taxon>Dothideomycetes</taxon>
        <taxon>Pleosporomycetidae</taxon>
        <taxon>Pleosporales</taxon>
        <taxon>Pleosporineae</taxon>
        <taxon>Didymellaceae</taxon>
        <taxon>Macroventuria</taxon>
    </lineage>
</organism>
<comment type="caution">
    <text evidence="1">The sequence shown here is derived from an EMBL/GenBank/DDBJ whole genome shotgun (WGS) entry which is preliminary data.</text>
</comment>
<gene>
    <name evidence="1" type="ORF">BU25DRAFT_416037</name>
</gene>
<name>A0ACB6RHZ7_9PLEO</name>